<comment type="caution">
    <text evidence="1">The sequence shown here is derived from an EMBL/GenBank/DDBJ whole genome shotgun (WGS) entry which is preliminary data.</text>
</comment>
<protein>
    <recommendedName>
        <fullName evidence="3">Secreted protein</fullName>
    </recommendedName>
</protein>
<gene>
    <name evidence="1" type="ORF">ACFFIA_37395</name>
</gene>
<dbReference type="EMBL" id="JBHLUH010000080">
    <property type="protein sequence ID" value="MFC0533299.1"/>
    <property type="molecule type" value="Genomic_DNA"/>
</dbReference>
<reference evidence="1 2" key="1">
    <citation type="submission" date="2024-09" db="EMBL/GenBank/DDBJ databases">
        <authorList>
            <person name="Sun Q."/>
            <person name="Mori K."/>
        </authorList>
    </citation>
    <scope>NUCLEOTIDE SEQUENCE [LARGE SCALE GENOMIC DNA]</scope>
    <source>
        <strain evidence="1 2">TBRC 3947</strain>
    </source>
</reference>
<sequence length="179" mass="18694">MSVERIESRLAELLSTSDLTVGTGVAATGGTATTAAVAVEEVAPREALATRLPVELTHRQLRRVSCVTLRAVLTVGPASGADGRGEALGIAAGLWWRCEDAPVATGTGFPAADLAEGYRVLGVRPVGWTTPDAPEAPPRHRISLEVDALFWPRELPGEAGTEIAQALVRLTDPVEVATP</sequence>
<evidence type="ECO:0008006" key="3">
    <source>
        <dbReference type="Google" id="ProtNLM"/>
    </source>
</evidence>
<dbReference type="Proteomes" id="UP001589867">
    <property type="component" value="Unassembled WGS sequence"/>
</dbReference>
<accession>A0ABV6MFE3</accession>
<organism evidence="1 2">
    <name type="scientific">Phytohabitans kaempferiae</name>
    <dbReference type="NCBI Taxonomy" id="1620943"/>
    <lineage>
        <taxon>Bacteria</taxon>
        <taxon>Bacillati</taxon>
        <taxon>Actinomycetota</taxon>
        <taxon>Actinomycetes</taxon>
        <taxon>Micromonosporales</taxon>
        <taxon>Micromonosporaceae</taxon>
    </lineage>
</organism>
<keyword evidence="2" id="KW-1185">Reference proteome</keyword>
<dbReference type="RefSeq" id="WP_377260719.1">
    <property type="nucleotide sequence ID" value="NZ_JBHLUH010000080.1"/>
</dbReference>
<evidence type="ECO:0000313" key="1">
    <source>
        <dbReference type="EMBL" id="MFC0533299.1"/>
    </source>
</evidence>
<proteinExistence type="predicted"/>
<evidence type="ECO:0000313" key="2">
    <source>
        <dbReference type="Proteomes" id="UP001589867"/>
    </source>
</evidence>
<name>A0ABV6MFE3_9ACTN</name>